<keyword evidence="1" id="KW-0472">Membrane</keyword>
<name>A0A3M7Q1L6_BRAPC</name>
<protein>
    <submittedName>
        <fullName evidence="2">Uncharacterized protein</fullName>
    </submittedName>
</protein>
<evidence type="ECO:0000256" key="1">
    <source>
        <dbReference type="SAM" id="Phobius"/>
    </source>
</evidence>
<dbReference type="AlphaFoldDB" id="A0A3M7Q1L6"/>
<evidence type="ECO:0000313" key="3">
    <source>
        <dbReference type="Proteomes" id="UP000276133"/>
    </source>
</evidence>
<evidence type="ECO:0000313" key="2">
    <source>
        <dbReference type="EMBL" id="RNA05290.1"/>
    </source>
</evidence>
<organism evidence="2 3">
    <name type="scientific">Brachionus plicatilis</name>
    <name type="common">Marine rotifer</name>
    <name type="synonym">Brachionus muelleri</name>
    <dbReference type="NCBI Taxonomy" id="10195"/>
    <lineage>
        <taxon>Eukaryota</taxon>
        <taxon>Metazoa</taxon>
        <taxon>Spiralia</taxon>
        <taxon>Gnathifera</taxon>
        <taxon>Rotifera</taxon>
        <taxon>Eurotatoria</taxon>
        <taxon>Monogononta</taxon>
        <taxon>Pseudotrocha</taxon>
        <taxon>Ploima</taxon>
        <taxon>Brachionidae</taxon>
        <taxon>Brachionus</taxon>
    </lineage>
</organism>
<proteinExistence type="predicted"/>
<dbReference type="Proteomes" id="UP000276133">
    <property type="component" value="Unassembled WGS sequence"/>
</dbReference>
<reference evidence="2 3" key="1">
    <citation type="journal article" date="2018" name="Sci. Rep.">
        <title>Genomic signatures of local adaptation to the degree of environmental predictability in rotifers.</title>
        <authorList>
            <person name="Franch-Gras L."/>
            <person name="Hahn C."/>
            <person name="Garcia-Roger E.M."/>
            <person name="Carmona M.J."/>
            <person name="Serra M."/>
            <person name="Gomez A."/>
        </authorList>
    </citation>
    <scope>NUCLEOTIDE SEQUENCE [LARGE SCALE GENOMIC DNA]</scope>
    <source>
        <strain evidence="2">HYR1</strain>
    </source>
</reference>
<dbReference type="EMBL" id="REGN01007785">
    <property type="protein sequence ID" value="RNA05290.1"/>
    <property type="molecule type" value="Genomic_DNA"/>
</dbReference>
<accession>A0A3M7Q1L6</accession>
<gene>
    <name evidence="2" type="ORF">BpHYR1_049079</name>
</gene>
<sequence>MQRSIDRQILNRTKKITITNRHMVVGVLYAPLLNVLRYFCTKLLSSYALVLDLVQLIRKIANILSDSLLSMLF</sequence>
<feature type="transmembrane region" description="Helical" evidence="1">
    <location>
        <begin position="21"/>
        <end position="39"/>
    </location>
</feature>
<comment type="caution">
    <text evidence="2">The sequence shown here is derived from an EMBL/GenBank/DDBJ whole genome shotgun (WGS) entry which is preliminary data.</text>
</comment>
<keyword evidence="1" id="KW-0812">Transmembrane</keyword>
<keyword evidence="3" id="KW-1185">Reference proteome</keyword>
<keyword evidence="1" id="KW-1133">Transmembrane helix</keyword>